<evidence type="ECO:0000313" key="4">
    <source>
        <dbReference type="Proteomes" id="UP000232323"/>
    </source>
</evidence>
<name>A0A250XDM9_9CHLO</name>
<gene>
    <name evidence="3" type="ORF">CEUSTIGMA_g8599.t1</name>
</gene>
<evidence type="ECO:0000256" key="2">
    <source>
        <dbReference type="SAM" id="MobiDB-lite"/>
    </source>
</evidence>
<reference evidence="3 4" key="1">
    <citation type="submission" date="2017-08" db="EMBL/GenBank/DDBJ databases">
        <title>Acidophilic green algal genome provides insights into adaptation to an acidic environment.</title>
        <authorList>
            <person name="Hirooka S."/>
            <person name="Hirose Y."/>
            <person name="Kanesaki Y."/>
            <person name="Higuchi S."/>
            <person name="Fujiwara T."/>
            <person name="Onuma R."/>
            <person name="Era A."/>
            <person name="Ohbayashi R."/>
            <person name="Uzuka A."/>
            <person name="Nozaki H."/>
            <person name="Yoshikawa H."/>
            <person name="Miyagishima S.Y."/>
        </authorList>
    </citation>
    <scope>NUCLEOTIDE SEQUENCE [LARGE SCALE GENOMIC DNA]</scope>
    <source>
        <strain evidence="3 4">NIES-2499</strain>
    </source>
</reference>
<keyword evidence="1" id="KW-0175">Coiled coil</keyword>
<evidence type="ECO:0000256" key="1">
    <source>
        <dbReference type="SAM" id="Coils"/>
    </source>
</evidence>
<proteinExistence type="predicted"/>
<keyword evidence="4" id="KW-1185">Reference proteome</keyword>
<protein>
    <submittedName>
        <fullName evidence="3">Uncharacterized protein</fullName>
    </submittedName>
</protein>
<sequence>LRLRPLRSVPAPPPPPPPKSNFQMPNRRDALFTLLGAAIGGGGAVTYYNTQYDLSETSAEAALDRIFSDPDLLDAVAEEALYRNFESGIDDATEEVQNFRELEAELDTLERTLSEAAAELGISEEELRAAEAAAENKQQ</sequence>
<comment type="caution">
    <text evidence="3">The sequence shown here is derived from an EMBL/GenBank/DDBJ whole genome shotgun (WGS) entry which is preliminary data.</text>
</comment>
<organism evidence="3 4">
    <name type="scientific">Chlamydomonas eustigma</name>
    <dbReference type="NCBI Taxonomy" id="1157962"/>
    <lineage>
        <taxon>Eukaryota</taxon>
        <taxon>Viridiplantae</taxon>
        <taxon>Chlorophyta</taxon>
        <taxon>core chlorophytes</taxon>
        <taxon>Chlorophyceae</taxon>
        <taxon>CS clade</taxon>
        <taxon>Chlamydomonadales</taxon>
        <taxon>Chlamydomonadaceae</taxon>
        <taxon>Chlamydomonas</taxon>
    </lineage>
</organism>
<feature type="compositionally biased region" description="Pro residues" evidence="2">
    <location>
        <begin position="10"/>
        <end position="19"/>
    </location>
</feature>
<feature type="coiled-coil region" evidence="1">
    <location>
        <begin position="82"/>
        <end position="133"/>
    </location>
</feature>
<dbReference type="EMBL" id="BEGY01000061">
    <property type="protein sequence ID" value="GAX81166.1"/>
    <property type="molecule type" value="Genomic_DNA"/>
</dbReference>
<accession>A0A250XDM9</accession>
<dbReference type="AlphaFoldDB" id="A0A250XDM9"/>
<evidence type="ECO:0000313" key="3">
    <source>
        <dbReference type="EMBL" id="GAX81166.1"/>
    </source>
</evidence>
<feature type="region of interest" description="Disordered" evidence="2">
    <location>
        <begin position="1"/>
        <end position="25"/>
    </location>
</feature>
<dbReference type="Proteomes" id="UP000232323">
    <property type="component" value="Unassembled WGS sequence"/>
</dbReference>
<feature type="non-terminal residue" evidence="3">
    <location>
        <position position="1"/>
    </location>
</feature>